<protein>
    <submittedName>
        <fullName evidence="2">Uncharacterized protein</fullName>
    </submittedName>
</protein>
<comment type="caution">
    <text evidence="2">The sequence shown here is derived from an EMBL/GenBank/DDBJ whole genome shotgun (WGS) entry which is preliminary data.</text>
</comment>
<sequence>MAGHSSGGAGGQHPYSIVEEGTCGPGLSGNGTPGPMSRCFRVARIATNNRNTLGPGPCLPRPAQHCSEPQGENKVSGPDVRATDSAATPIPAMSVVATPTLTIDIAATPTLDTGTAADPKDQSMLFSVAPCTEEVDMKDSSCSKRGQSRTPQETEEEAEPEETS</sequence>
<reference evidence="2 3" key="1">
    <citation type="submission" date="2015-10" db="EMBL/GenBank/DDBJ databases">
        <authorList>
            <person name="Gilbert D.G."/>
        </authorList>
    </citation>
    <scope>NUCLEOTIDE SEQUENCE [LARGE SCALE GENOMIC DNA]</scope>
    <source>
        <strain evidence="2">FVVF132</strain>
    </source>
</reference>
<accession>A0A0Q3UR55</accession>
<dbReference type="Proteomes" id="UP000051836">
    <property type="component" value="Unassembled WGS sequence"/>
</dbReference>
<evidence type="ECO:0000256" key="1">
    <source>
        <dbReference type="SAM" id="MobiDB-lite"/>
    </source>
</evidence>
<proteinExistence type="predicted"/>
<dbReference type="EMBL" id="LMAW01002753">
    <property type="protein sequence ID" value="KQK77474.1"/>
    <property type="molecule type" value="Genomic_DNA"/>
</dbReference>
<evidence type="ECO:0000313" key="2">
    <source>
        <dbReference type="EMBL" id="KQK77474.1"/>
    </source>
</evidence>
<dbReference type="AlphaFoldDB" id="A0A0Q3UR55"/>
<feature type="region of interest" description="Disordered" evidence="1">
    <location>
        <begin position="1"/>
        <end position="29"/>
    </location>
</feature>
<name>A0A0Q3UR55_AMAAE</name>
<gene>
    <name evidence="2" type="ORF">AAES_125946</name>
</gene>
<feature type="region of interest" description="Disordered" evidence="1">
    <location>
        <begin position="133"/>
        <end position="164"/>
    </location>
</feature>
<feature type="region of interest" description="Disordered" evidence="1">
    <location>
        <begin position="50"/>
        <end position="92"/>
    </location>
</feature>
<organism evidence="2 3">
    <name type="scientific">Amazona aestiva</name>
    <name type="common">Blue-fronted Amazon parrot</name>
    <dbReference type="NCBI Taxonomy" id="12930"/>
    <lineage>
        <taxon>Eukaryota</taxon>
        <taxon>Metazoa</taxon>
        <taxon>Chordata</taxon>
        <taxon>Craniata</taxon>
        <taxon>Vertebrata</taxon>
        <taxon>Euteleostomi</taxon>
        <taxon>Archelosauria</taxon>
        <taxon>Archosauria</taxon>
        <taxon>Dinosauria</taxon>
        <taxon>Saurischia</taxon>
        <taxon>Theropoda</taxon>
        <taxon>Coelurosauria</taxon>
        <taxon>Aves</taxon>
        <taxon>Neognathae</taxon>
        <taxon>Neoaves</taxon>
        <taxon>Telluraves</taxon>
        <taxon>Australaves</taxon>
        <taxon>Psittaciformes</taxon>
        <taxon>Psittacidae</taxon>
        <taxon>Amazona</taxon>
    </lineage>
</organism>
<evidence type="ECO:0000313" key="3">
    <source>
        <dbReference type="Proteomes" id="UP000051836"/>
    </source>
</evidence>
<feature type="compositionally biased region" description="Gly residues" evidence="1">
    <location>
        <begin position="1"/>
        <end position="11"/>
    </location>
</feature>
<feature type="compositionally biased region" description="Acidic residues" evidence="1">
    <location>
        <begin position="153"/>
        <end position="164"/>
    </location>
</feature>
<keyword evidence="3" id="KW-1185">Reference proteome</keyword>